<dbReference type="KEGG" id="aalt:CC77DRAFT_1064668"/>
<dbReference type="InterPro" id="IPR024761">
    <property type="entry name" value="TFIIIC_delta_N"/>
</dbReference>
<evidence type="ECO:0008006" key="6">
    <source>
        <dbReference type="Google" id="ProtNLM"/>
    </source>
</evidence>
<proteinExistence type="predicted"/>
<organism evidence="4 5">
    <name type="scientific">Alternaria alternata</name>
    <name type="common">Alternaria rot fungus</name>
    <name type="synonym">Torula alternata</name>
    <dbReference type="NCBI Taxonomy" id="5599"/>
    <lineage>
        <taxon>Eukaryota</taxon>
        <taxon>Fungi</taxon>
        <taxon>Dikarya</taxon>
        <taxon>Ascomycota</taxon>
        <taxon>Pezizomycotina</taxon>
        <taxon>Dothideomycetes</taxon>
        <taxon>Pleosporomycetidae</taxon>
        <taxon>Pleosporales</taxon>
        <taxon>Pleosporineae</taxon>
        <taxon>Pleosporaceae</taxon>
        <taxon>Alternaria</taxon>
        <taxon>Alternaria sect. Alternaria</taxon>
        <taxon>Alternaria alternata complex</taxon>
    </lineage>
</organism>
<dbReference type="RefSeq" id="XP_018382208.1">
    <property type="nucleotide sequence ID" value="XM_018528752.1"/>
</dbReference>
<dbReference type="Pfam" id="PF12660">
    <property type="entry name" value="zf-TFIIIC"/>
    <property type="match status" value="1"/>
</dbReference>
<dbReference type="STRING" id="5599.A0A177DC68"/>
<dbReference type="InterPro" id="IPR044230">
    <property type="entry name" value="GTF3C4"/>
</dbReference>
<dbReference type="OMA" id="RIRAFAW"/>
<dbReference type="EMBL" id="KV441488">
    <property type="protein sequence ID" value="OAG16787.1"/>
    <property type="molecule type" value="Genomic_DNA"/>
</dbReference>
<protein>
    <recommendedName>
        <fullName evidence="6">Transcription factor IIIC putative zinc-finger domain-containing protein</fullName>
    </recommendedName>
</protein>
<feature type="compositionally biased region" description="Basic and acidic residues" evidence="1">
    <location>
        <begin position="750"/>
        <end position="778"/>
    </location>
</feature>
<dbReference type="AlphaFoldDB" id="A0A177DC68"/>
<evidence type="ECO:0000313" key="4">
    <source>
        <dbReference type="EMBL" id="OAG16787.1"/>
    </source>
</evidence>
<sequence length="828" mass="91517">MADVTVLRCWPACVDAIDWSPDGIIALASDERVELLFPNTIDFERDQVAPQWQHVPLKVPLFSTDELPLKEPAPISNYSVGEEISNSAPINIAWSPPGLAKHRKCALAALTTNLTLSIWSAEGKLQEEGSWARRLIINDALADHFEDCDDELSHLTVSTKERLRLRSRIRAFAWAPALPGPELTGVVGTHLSYGQHMITVSNDDNYLVFLKIESPTSTLGAERDWRADVLIHESFAPPSDTIFLKPNVFEDMVKQQRYISHIAWSPWIIRDDSHHSVIVYATNEDVRAQAITYTNGRMTLDNEVIYTGYVLRYDGPMKWFDKPESGSRLKLALFTNTELVYLTISALDASIITKSTHDLDSRWDPISGVVWDTTETVTPRLHISSLISTLHNPTAVLEETYDGLKSLGVPNWREKIENNLALFSVKNGLKGNSKAKVWGLTRSPLGDFIAACNSVHPSDMIEYGIPADRSGTVAISSLRRGSQRRDIFPNEDVTAEGITYSLKKLAEGAVEDPDDMPAFAEEMVMKLVKTYTTPSRPENSAKTSTAYSDVNNLDSLIREFKLSAFLDAHTLKDRYTLLVSEAYKTQIQKDLFRTLIAYRLALALQQVPLSLSNTPFSAEIVIHHKQLIALVNMAMSHNDTSEDNDLPTVTTGVMDSSSSTDQTSATSTADTCDFCSAPIPFTDLASAACTNGHQFPRCGLSFLAIQAPGITKYCGICNTPFLSDECVMAQEYVDSKKSLDTGGDVVMADVTRDGELSEADGRKDRDSGSLNGADRESVAEQDMDEDQASDDPEDEDGLYERRQIPVTLARVLFLACDACVYCGGKFVG</sequence>
<name>A0A177DC68_ALTAL</name>
<feature type="compositionally biased region" description="Acidic residues" evidence="1">
    <location>
        <begin position="779"/>
        <end position="797"/>
    </location>
</feature>
<reference evidence="4 5" key="1">
    <citation type="submission" date="2016-05" db="EMBL/GenBank/DDBJ databases">
        <title>Comparative analysis of secretome profiles of manganese(II)-oxidizing ascomycete fungi.</title>
        <authorList>
            <consortium name="DOE Joint Genome Institute"/>
            <person name="Zeiner C.A."/>
            <person name="Purvine S.O."/>
            <person name="Zink E.M."/>
            <person name="Wu S."/>
            <person name="Pasa-Tolic L."/>
            <person name="Chaput D.L."/>
            <person name="Haridas S."/>
            <person name="Grigoriev I.V."/>
            <person name="Santelli C.M."/>
            <person name="Hansel C.M."/>
        </authorList>
    </citation>
    <scope>NUCLEOTIDE SEQUENCE [LARGE SCALE GENOMIC DNA]</scope>
    <source>
        <strain evidence="4 5">SRC1lrK2f</strain>
    </source>
</reference>
<feature type="domain" description="Transcription factor IIIC 90kDa subunit N-terminal" evidence="2">
    <location>
        <begin position="19"/>
        <end position="477"/>
    </location>
</feature>
<evidence type="ECO:0000256" key="1">
    <source>
        <dbReference type="SAM" id="MobiDB-lite"/>
    </source>
</evidence>
<accession>A0A177DC68</accession>
<feature type="domain" description="Transcription factor IIIC putative zinc-finger" evidence="3">
    <location>
        <begin position="664"/>
        <end position="826"/>
    </location>
</feature>
<dbReference type="PANTHER" id="PTHR15496">
    <property type="entry name" value="GENERAL TRANSCRIPTION FACTOR 3C POLYPEPTIDE 4 FAMILY"/>
    <property type="match status" value="1"/>
</dbReference>
<dbReference type="PANTHER" id="PTHR15496:SF2">
    <property type="entry name" value="GENERAL TRANSCRIPTION FACTOR 3C POLYPEPTIDE 4"/>
    <property type="match status" value="1"/>
</dbReference>
<dbReference type="Pfam" id="PF12657">
    <property type="entry name" value="TFIIIC_delta"/>
    <property type="match status" value="1"/>
</dbReference>
<feature type="region of interest" description="Disordered" evidence="1">
    <location>
        <begin position="750"/>
        <end position="798"/>
    </location>
</feature>
<evidence type="ECO:0000313" key="5">
    <source>
        <dbReference type="Proteomes" id="UP000077248"/>
    </source>
</evidence>
<dbReference type="GO" id="GO:0004402">
    <property type="term" value="F:histone acetyltransferase activity"/>
    <property type="evidence" value="ECO:0007669"/>
    <property type="project" value="InterPro"/>
</dbReference>
<evidence type="ECO:0000259" key="3">
    <source>
        <dbReference type="Pfam" id="PF12660"/>
    </source>
</evidence>
<dbReference type="InterPro" id="IPR024764">
    <property type="entry name" value="TFIIIC_Znf"/>
</dbReference>
<dbReference type="GO" id="GO:0006384">
    <property type="term" value="P:transcription initiation at RNA polymerase III promoter"/>
    <property type="evidence" value="ECO:0007669"/>
    <property type="project" value="InterPro"/>
</dbReference>
<dbReference type="Proteomes" id="UP000077248">
    <property type="component" value="Unassembled WGS sequence"/>
</dbReference>
<dbReference type="GO" id="GO:0000127">
    <property type="term" value="C:transcription factor TFIIIC complex"/>
    <property type="evidence" value="ECO:0007669"/>
    <property type="project" value="InterPro"/>
</dbReference>
<keyword evidence="5" id="KW-1185">Reference proteome</keyword>
<gene>
    <name evidence="4" type="ORF">CC77DRAFT_1064668</name>
</gene>
<dbReference type="VEuPathDB" id="FungiDB:CC77DRAFT_1064668"/>
<dbReference type="GeneID" id="29114346"/>
<evidence type="ECO:0000259" key="2">
    <source>
        <dbReference type="Pfam" id="PF12657"/>
    </source>
</evidence>